<evidence type="ECO:0000313" key="1">
    <source>
        <dbReference type="Proteomes" id="UP000790787"/>
    </source>
</evidence>
<dbReference type="RefSeq" id="XP_075098816.1">
    <property type="nucleotide sequence ID" value="XM_075242715.1"/>
</dbReference>
<evidence type="ECO:0000313" key="2">
    <source>
        <dbReference type="RefSeq" id="XP_075098816.1"/>
    </source>
</evidence>
<dbReference type="Proteomes" id="UP000790787">
    <property type="component" value="Chromosome 22"/>
</dbReference>
<accession>A0AC58TNN0</accession>
<organism evidence="1 2">
    <name type="scientific">Nicotiana tabacum</name>
    <name type="common">Common tobacco</name>
    <dbReference type="NCBI Taxonomy" id="4097"/>
    <lineage>
        <taxon>Eukaryota</taxon>
        <taxon>Viridiplantae</taxon>
        <taxon>Streptophyta</taxon>
        <taxon>Embryophyta</taxon>
        <taxon>Tracheophyta</taxon>
        <taxon>Spermatophyta</taxon>
        <taxon>Magnoliopsida</taxon>
        <taxon>eudicotyledons</taxon>
        <taxon>Gunneridae</taxon>
        <taxon>Pentapetalae</taxon>
        <taxon>asterids</taxon>
        <taxon>lamiids</taxon>
        <taxon>Solanales</taxon>
        <taxon>Solanaceae</taxon>
        <taxon>Nicotianoideae</taxon>
        <taxon>Nicotianeae</taxon>
        <taxon>Nicotiana</taxon>
    </lineage>
</organism>
<gene>
    <name evidence="2" type="primary">LOC142175734</name>
</gene>
<name>A0AC58TNN0_TOBAC</name>
<reference evidence="2" key="2">
    <citation type="submission" date="2025-08" db="UniProtKB">
        <authorList>
            <consortium name="RefSeq"/>
        </authorList>
    </citation>
    <scope>IDENTIFICATION</scope>
    <source>
        <tissue evidence="2">Leaf</tissue>
    </source>
</reference>
<keyword evidence="1" id="KW-1185">Reference proteome</keyword>
<reference evidence="1" key="1">
    <citation type="journal article" date="2014" name="Nat. Commun.">
        <title>The tobacco genome sequence and its comparison with those of tomato and potato.</title>
        <authorList>
            <person name="Sierro N."/>
            <person name="Battey J.N."/>
            <person name="Ouadi S."/>
            <person name="Bakaher N."/>
            <person name="Bovet L."/>
            <person name="Willig A."/>
            <person name="Goepfert S."/>
            <person name="Peitsch M.C."/>
            <person name="Ivanov N.V."/>
        </authorList>
    </citation>
    <scope>NUCLEOTIDE SEQUENCE [LARGE SCALE GENOMIC DNA]</scope>
</reference>
<sequence length="260" mass="29548">MRNIKEAQILKPMRSDPSHRDPNLWCEYHGTNGHRTGDCRHPRKEVATLLKNGHLGEFSSDRAKNNYGHNRDKAEPSKAGEDLPRQTINIIFGGNDINEVTFFATKKTKVSITHSKRLRKVAEDDITFTEEDTDRLLLPHNDALRVLEQAKIIRSIISATKLIAEFNLASVTTREEILLPTNAEGVMEITLFEVVDGDMGYNIILGRTWLHEMKVVPSTYHQLLRFPMPEEVKQIRGDQLAAREMNAISISSSKEKEHVA</sequence>
<protein>
    <submittedName>
        <fullName evidence="2">Uncharacterized protein LOC142175734</fullName>
    </submittedName>
</protein>
<proteinExistence type="predicted"/>